<evidence type="ECO:0000256" key="1">
    <source>
        <dbReference type="SAM" id="Coils"/>
    </source>
</evidence>
<protein>
    <recommendedName>
        <fullName evidence="5">Mitochondrial inner membrane protein</fullName>
    </recommendedName>
</protein>
<evidence type="ECO:0008006" key="5">
    <source>
        <dbReference type="Google" id="ProtNLM"/>
    </source>
</evidence>
<dbReference type="EMBL" id="JAHRWL010000001">
    <property type="protein sequence ID" value="MBV2359525.1"/>
    <property type="molecule type" value="Genomic_DNA"/>
</dbReference>
<organism evidence="3 4">
    <name type="scientific">Thalassococcus arenae</name>
    <dbReference type="NCBI Taxonomy" id="2851652"/>
    <lineage>
        <taxon>Bacteria</taxon>
        <taxon>Pseudomonadati</taxon>
        <taxon>Pseudomonadota</taxon>
        <taxon>Alphaproteobacteria</taxon>
        <taxon>Rhodobacterales</taxon>
        <taxon>Roseobacteraceae</taxon>
        <taxon>Thalassococcus</taxon>
    </lineage>
</organism>
<keyword evidence="1" id="KW-0175">Coiled coil</keyword>
<feature type="coiled-coil region" evidence="1">
    <location>
        <begin position="243"/>
        <end position="299"/>
    </location>
</feature>
<evidence type="ECO:0000256" key="2">
    <source>
        <dbReference type="SAM" id="MobiDB-lite"/>
    </source>
</evidence>
<dbReference type="RefSeq" id="WP_217777328.1">
    <property type="nucleotide sequence ID" value="NZ_JAHRWL010000001.1"/>
</dbReference>
<feature type="region of interest" description="Disordered" evidence="2">
    <location>
        <begin position="1"/>
        <end position="107"/>
    </location>
</feature>
<reference evidence="3" key="1">
    <citation type="submission" date="2021-06" db="EMBL/GenBank/DDBJ databases">
        <title>Thalassococcus sp. CAU 1522 isolated from sea sand, Republic of Korea.</title>
        <authorList>
            <person name="Kim W."/>
        </authorList>
    </citation>
    <scope>NUCLEOTIDE SEQUENCE</scope>
    <source>
        <strain evidence="3">CAU 1522</strain>
    </source>
</reference>
<comment type="caution">
    <text evidence="3">The sequence shown here is derived from an EMBL/GenBank/DDBJ whole genome shotgun (WGS) entry which is preliminary data.</text>
</comment>
<evidence type="ECO:0000313" key="4">
    <source>
        <dbReference type="Proteomes" id="UP001166293"/>
    </source>
</evidence>
<sequence>MAKTTKSQSSDARSADDKNKTDNAQIDDAEIVDESPGRADASAAADDGDGVPKPGKGDSPDATDDALTAADKASEAPATPDDSAQPNDAAQIAGDEPEAVSASAPPPVVRETVVERKGGFVPMLLGGLVAGAIGYGAATYLPQADVENPFETETRAALSDQATRIDGLTSQLAETATSVDGLRTTLDAVDTAPIQAALDDLRGTLDATRVETTALADALAAFDSRVTAIEKQPLAGAVSPEAIAAYERELEELRAAIDMQTAEVEAAAAGAVQTYQQEIAKLQAAVDEQSARIEAMASEALQAEASAEEKAEIAQSRAALADLMSRLQAGEPLAEPLAVLEANGVAVPAVLSETAQDGVPTLAALTAEFPVHAREALRVVRSEAPSGGLSGFLEAQLGVRSVTPREGDDPDAVLSRAEAALRNGDIHATLTEIATLPESGQAVLAEWITKAGVRRDAQAAASELAQSLNAE</sequence>
<name>A0ABS6N692_9RHOB</name>
<keyword evidence="4" id="KW-1185">Reference proteome</keyword>
<dbReference type="Proteomes" id="UP001166293">
    <property type="component" value="Unassembled WGS sequence"/>
</dbReference>
<feature type="compositionally biased region" description="Polar residues" evidence="2">
    <location>
        <begin position="1"/>
        <end position="12"/>
    </location>
</feature>
<accession>A0ABS6N692</accession>
<evidence type="ECO:0000313" key="3">
    <source>
        <dbReference type="EMBL" id="MBV2359525.1"/>
    </source>
</evidence>
<gene>
    <name evidence="3" type="ORF">KUH32_07050</name>
</gene>
<proteinExistence type="predicted"/>